<dbReference type="Proteomes" id="UP000824782">
    <property type="component" value="Unassembled WGS sequence"/>
</dbReference>
<keyword evidence="2" id="KW-1185">Reference proteome</keyword>
<organism evidence="1 2">
    <name type="scientific">Engystomops pustulosus</name>
    <name type="common">Tungara frog</name>
    <name type="synonym">Physalaemus pustulosus</name>
    <dbReference type="NCBI Taxonomy" id="76066"/>
    <lineage>
        <taxon>Eukaryota</taxon>
        <taxon>Metazoa</taxon>
        <taxon>Chordata</taxon>
        <taxon>Craniata</taxon>
        <taxon>Vertebrata</taxon>
        <taxon>Euteleostomi</taxon>
        <taxon>Amphibia</taxon>
        <taxon>Batrachia</taxon>
        <taxon>Anura</taxon>
        <taxon>Neobatrachia</taxon>
        <taxon>Hyloidea</taxon>
        <taxon>Leptodactylidae</taxon>
        <taxon>Leiuperinae</taxon>
        <taxon>Engystomops</taxon>
    </lineage>
</organism>
<sequence length="82" mass="9211">MNCLDMEGPSDVWPLLSLLPAHTRQDLWGMLLCAVPSNSLDIPRVNTLHKPQELQIRPWKSPQPPLPLADIAALQYTNCVQI</sequence>
<name>A0AAV7C8I4_ENGPU</name>
<accession>A0AAV7C8I4</accession>
<protein>
    <submittedName>
        <fullName evidence="1">Uncharacterized protein</fullName>
    </submittedName>
</protein>
<dbReference type="AlphaFoldDB" id="A0AAV7C8I4"/>
<reference evidence="1" key="1">
    <citation type="thesis" date="2020" institute="ProQuest LLC" country="789 East Eisenhower Parkway, Ann Arbor, MI, USA">
        <title>Comparative Genomics and Chromosome Evolution.</title>
        <authorList>
            <person name="Mudd A.B."/>
        </authorList>
    </citation>
    <scope>NUCLEOTIDE SEQUENCE</scope>
    <source>
        <strain evidence="1">237g6f4</strain>
        <tissue evidence="1">Blood</tissue>
    </source>
</reference>
<proteinExistence type="predicted"/>
<evidence type="ECO:0000313" key="1">
    <source>
        <dbReference type="EMBL" id="KAG8581337.1"/>
    </source>
</evidence>
<gene>
    <name evidence="1" type="ORF">GDO81_007640</name>
</gene>
<comment type="caution">
    <text evidence="1">The sequence shown here is derived from an EMBL/GenBank/DDBJ whole genome shotgun (WGS) entry which is preliminary data.</text>
</comment>
<dbReference type="EMBL" id="WNYA01000003">
    <property type="protein sequence ID" value="KAG8581337.1"/>
    <property type="molecule type" value="Genomic_DNA"/>
</dbReference>
<evidence type="ECO:0000313" key="2">
    <source>
        <dbReference type="Proteomes" id="UP000824782"/>
    </source>
</evidence>